<dbReference type="EMBL" id="CP053923">
    <property type="protein sequence ID" value="QNT68945.1"/>
    <property type="molecule type" value="Genomic_DNA"/>
</dbReference>
<protein>
    <recommendedName>
        <fullName evidence="3">2OG-Fe(II) oxygenase</fullName>
    </recommendedName>
</protein>
<gene>
    <name evidence="1" type="ORF">HQ394_05720</name>
</gene>
<dbReference type="Gene3D" id="2.60.120.620">
    <property type="entry name" value="q2cbj1_9rhob like domain"/>
    <property type="match status" value="1"/>
</dbReference>
<keyword evidence="2" id="KW-1185">Reference proteome</keyword>
<dbReference type="AlphaFoldDB" id="A0A7H1MZQ9"/>
<name>A0A7H1MZQ9_9PROT</name>
<reference evidence="1 2" key="1">
    <citation type="submission" date="2020-05" db="EMBL/GenBank/DDBJ databases">
        <title>Complete closed genome sequence of Defluviicoccus vanus.</title>
        <authorList>
            <person name="Bessarab I."/>
            <person name="Arumugam K."/>
            <person name="Maszenan A.M."/>
            <person name="Seviour R.J."/>
            <person name="Williams R.B."/>
        </authorList>
    </citation>
    <scope>NUCLEOTIDE SEQUENCE [LARGE SCALE GENOMIC DNA]</scope>
    <source>
        <strain evidence="1 2">Ben 114</strain>
    </source>
</reference>
<sequence>MPKVGHKYVLSEKFNERAYHQFIRSQPEWRELHRWIKSEDFIESVMECLHERYVDLGYGQRLSPGRRFLRSLVGKSGRGSLKLGTHRLNARFEFSMLPSDGGHVRPHTDTPAKLITLVIAMLRPGEWEPEFGGGTDVNRPKDVRQTFNILNRKAGFDEMDVLHTYPFVPNQAIVFVKTFNSWHSVQPMTGYARRTMRKTLTINIETRR</sequence>
<evidence type="ECO:0000313" key="1">
    <source>
        <dbReference type="EMBL" id="QNT68945.1"/>
    </source>
</evidence>
<evidence type="ECO:0000313" key="2">
    <source>
        <dbReference type="Proteomes" id="UP000516369"/>
    </source>
</evidence>
<evidence type="ECO:0008006" key="3">
    <source>
        <dbReference type="Google" id="ProtNLM"/>
    </source>
</evidence>
<accession>A0A7H1MZQ9</accession>
<organism evidence="1 2">
    <name type="scientific">Defluviicoccus vanus</name>
    <dbReference type="NCBI Taxonomy" id="111831"/>
    <lineage>
        <taxon>Bacteria</taxon>
        <taxon>Pseudomonadati</taxon>
        <taxon>Pseudomonadota</taxon>
        <taxon>Alphaproteobacteria</taxon>
        <taxon>Rhodospirillales</taxon>
        <taxon>Rhodospirillaceae</taxon>
        <taxon>Defluviicoccus</taxon>
    </lineage>
</organism>
<dbReference type="KEGG" id="dvn:HQ394_05720"/>
<proteinExistence type="predicted"/>
<dbReference type="Proteomes" id="UP000516369">
    <property type="component" value="Chromosome"/>
</dbReference>